<accession>A0A0R1V6X4</accession>
<evidence type="ECO:0008006" key="4">
    <source>
        <dbReference type="Google" id="ProtNLM"/>
    </source>
</evidence>
<keyword evidence="1" id="KW-1133">Transmembrane helix</keyword>
<feature type="transmembrane region" description="Helical" evidence="1">
    <location>
        <begin position="21"/>
        <end position="39"/>
    </location>
</feature>
<evidence type="ECO:0000256" key="1">
    <source>
        <dbReference type="SAM" id="Phobius"/>
    </source>
</evidence>
<feature type="transmembrane region" description="Helical" evidence="1">
    <location>
        <begin position="388"/>
        <end position="410"/>
    </location>
</feature>
<proteinExistence type="predicted"/>
<feature type="transmembrane region" description="Helical" evidence="1">
    <location>
        <begin position="110"/>
        <end position="131"/>
    </location>
</feature>
<protein>
    <recommendedName>
        <fullName evidence="4">Membrane protein 6-pyruvoyl-tetrahydropterin synthase-related domain-containing protein</fullName>
    </recommendedName>
</protein>
<name>A0A0R1V6X4_9LACO</name>
<dbReference type="PATRIC" id="fig|1423801.4.peg.656"/>
<reference evidence="2 3" key="1">
    <citation type="journal article" date="2015" name="Genome Announc.">
        <title>Expanding the biotechnology potential of lactobacilli through comparative genomics of 213 strains and associated genera.</title>
        <authorList>
            <person name="Sun Z."/>
            <person name="Harris H.M."/>
            <person name="McCann A."/>
            <person name="Guo C."/>
            <person name="Argimon S."/>
            <person name="Zhang W."/>
            <person name="Yang X."/>
            <person name="Jeffery I.B."/>
            <person name="Cooney J.C."/>
            <person name="Kagawa T.F."/>
            <person name="Liu W."/>
            <person name="Song Y."/>
            <person name="Salvetti E."/>
            <person name="Wrobel A."/>
            <person name="Rasinkangas P."/>
            <person name="Parkhill J."/>
            <person name="Rea M.C."/>
            <person name="O'Sullivan O."/>
            <person name="Ritari J."/>
            <person name="Douillard F.P."/>
            <person name="Paul Ross R."/>
            <person name="Yang R."/>
            <person name="Briner A.E."/>
            <person name="Felis G.E."/>
            <person name="de Vos W.M."/>
            <person name="Barrangou R."/>
            <person name="Klaenhammer T.R."/>
            <person name="Caufield P.W."/>
            <person name="Cui Y."/>
            <person name="Zhang H."/>
            <person name="O'Toole P.W."/>
        </authorList>
    </citation>
    <scope>NUCLEOTIDE SEQUENCE [LARGE SCALE GENOMIC DNA]</scope>
    <source>
        <strain evidence="2 3">DSM 16230</strain>
    </source>
</reference>
<dbReference type="Proteomes" id="UP000051166">
    <property type="component" value="Unassembled WGS sequence"/>
</dbReference>
<sequence length="589" mass="67623">MGVSKMTTFINKKQSTLLKKIMLQLIFLALSYLSVYIFSSKGYFYGGGDIKFHLSRITELTNAIQNHNNLLAPFSFSSFRNVGAVSQQFYPNITLLPFALLRIVFPHPLLAFYIGIIIYTYLGFIVGYYAMMRFTGNNVLQSVCFAVLFNFSVYHLTDIFNRFDIGEWIALSFFPLAFLGAYELFFRNWHSWYLAAIGLTLIAYSHVLSTLLALSVCFLFVIIACYCKTGDLHARAKAALKASLLTLGMTLFEIVPMIVLSVQNKIHFPRKYNLLRSPGGKLPDIFSFIGLCLKNQLNMSLGIFVLLIIIAGVIYWKKMPKLYQVSLGLTILFTVVTTTIFPWGLFQHTPVAVIQFPWRLLGIAAFFMALTGSWLLEYLCTTPFFSRLNFEWIVCVAILIAAFPGLCAAYSSHAYEVQTYQFIKHAKEENTHARFILPGKYYYSYFSNMNNTAAHTDYYPQKAYAQRYSILHNLIYKADGSTQRMPPFNFTHNHLSFKLYSSKKQLMNLPLLHYFGDYYELSVNGHVQQIRQSTRGTFLVNVAKGKNTIKITLKNKPYRTVLQLFALVLWLLTCFLLFKYKHTHKNLIS</sequence>
<feature type="transmembrane region" description="Helical" evidence="1">
    <location>
        <begin position="358"/>
        <end position="376"/>
    </location>
</feature>
<gene>
    <name evidence="2" type="ORF">FD50_GL000647</name>
</gene>
<dbReference type="STRING" id="1423801.FD50_GL000647"/>
<evidence type="ECO:0000313" key="2">
    <source>
        <dbReference type="EMBL" id="KRL98834.1"/>
    </source>
</evidence>
<feature type="transmembrane region" description="Helical" evidence="1">
    <location>
        <begin position="560"/>
        <end position="580"/>
    </location>
</feature>
<comment type="caution">
    <text evidence="2">The sequence shown here is derived from an EMBL/GenBank/DDBJ whole genome shotgun (WGS) entry which is preliminary data.</text>
</comment>
<feature type="transmembrane region" description="Helical" evidence="1">
    <location>
        <begin position="192"/>
        <end position="224"/>
    </location>
</feature>
<dbReference type="EMBL" id="AZFQ01000036">
    <property type="protein sequence ID" value="KRL98834.1"/>
    <property type="molecule type" value="Genomic_DNA"/>
</dbReference>
<feature type="transmembrane region" description="Helical" evidence="1">
    <location>
        <begin position="322"/>
        <end position="346"/>
    </location>
</feature>
<keyword evidence="3" id="KW-1185">Reference proteome</keyword>
<feature type="transmembrane region" description="Helical" evidence="1">
    <location>
        <begin position="168"/>
        <end position="185"/>
    </location>
</feature>
<organism evidence="2 3">
    <name type="scientific">Liquorilactobacillus satsumensis DSM 16230 = JCM 12392</name>
    <dbReference type="NCBI Taxonomy" id="1423801"/>
    <lineage>
        <taxon>Bacteria</taxon>
        <taxon>Bacillati</taxon>
        <taxon>Bacillota</taxon>
        <taxon>Bacilli</taxon>
        <taxon>Lactobacillales</taxon>
        <taxon>Lactobacillaceae</taxon>
        <taxon>Liquorilactobacillus</taxon>
    </lineage>
</organism>
<keyword evidence="1" id="KW-0812">Transmembrane</keyword>
<feature type="transmembrane region" description="Helical" evidence="1">
    <location>
        <begin position="297"/>
        <end position="316"/>
    </location>
</feature>
<keyword evidence="1" id="KW-0472">Membrane</keyword>
<feature type="transmembrane region" description="Helical" evidence="1">
    <location>
        <begin position="244"/>
        <end position="262"/>
    </location>
</feature>
<evidence type="ECO:0000313" key="3">
    <source>
        <dbReference type="Proteomes" id="UP000051166"/>
    </source>
</evidence>
<dbReference type="AlphaFoldDB" id="A0A0R1V6X4"/>